<evidence type="ECO:0000313" key="2">
    <source>
        <dbReference type="EMBL" id="KAK2578251.1"/>
    </source>
</evidence>
<accession>A0AAD9VKM8</accession>
<dbReference type="GO" id="GO:0071897">
    <property type="term" value="P:DNA biosynthetic process"/>
    <property type="evidence" value="ECO:0007669"/>
    <property type="project" value="UniProtKB-ARBA"/>
</dbReference>
<dbReference type="InterPro" id="IPR013103">
    <property type="entry name" value="RVT_2"/>
</dbReference>
<dbReference type="InterPro" id="IPR043502">
    <property type="entry name" value="DNA/RNA_pol_sf"/>
</dbReference>
<keyword evidence="3" id="KW-1185">Reference proteome</keyword>
<dbReference type="EMBL" id="JAIFRP010000483">
    <property type="protein sequence ID" value="KAK2578251.1"/>
    <property type="molecule type" value="Genomic_DNA"/>
</dbReference>
<reference evidence="2" key="1">
    <citation type="submission" date="2021-08" db="EMBL/GenBank/DDBJ databases">
        <authorList>
            <person name="Misof B."/>
            <person name="Oliver O."/>
            <person name="Podsiadlowski L."/>
            <person name="Donath A."/>
            <person name="Peters R."/>
            <person name="Mayer C."/>
            <person name="Rust J."/>
            <person name="Gunkel S."/>
            <person name="Lesny P."/>
            <person name="Martin S."/>
            <person name="Oeyen J.P."/>
            <person name="Petersen M."/>
            <person name="Panagiotis P."/>
            <person name="Wilbrandt J."/>
            <person name="Tanja T."/>
        </authorList>
    </citation>
    <scope>NUCLEOTIDE SEQUENCE</scope>
    <source>
        <strain evidence="2">GBR_01_08_01A</strain>
        <tissue evidence="2">Thorax + abdomen</tissue>
    </source>
</reference>
<proteinExistence type="predicted"/>
<feature type="domain" description="Reverse transcriptase Ty1/copia-type" evidence="1">
    <location>
        <begin position="2"/>
        <end position="182"/>
    </location>
</feature>
<dbReference type="AlphaFoldDB" id="A0AAD9VKM8"/>
<reference evidence="2" key="2">
    <citation type="journal article" date="2023" name="Commun. Biol.">
        <title>Intrasexual cuticular hydrocarbon dimorphism in a wasp sheds light on hydrocarbon biosynthesis genes in Hymenoptera.</title>
        <authorList>
            <person name="Moris V.C."/>
            <person name="Podsiadlowski L."/>
            <person name="Martin S."/>
            <person name="Oeyen J.P."/>
            <person name="Donath A."/>
            <person name="Petersen M."/>
            <person name="Wilbrandt J."/>
            <person name="Misof B."/>
            <person name="Liedtke D."/>
            <person name="Thamm M."/>
            <person name="Scheiner R."/>
            <person name="Schmitt T."/>
            <person name="Niehuis O."/>
        </authorList>
    </citation>
    <scope>NUCLEOTIDE SEQUENCE</scope>
    <source>
        <strain evidence="2">GBR_01_08_01A</strain>
    </source>
</reference>
<name>A0AAD9VKM8_9HYME</name>
<organism evidence="2 3">
    <name type="scientific">Odynerus spinipes</name>
    <dbReference type="NCBI Taxonomy" id="1348599"/>
    <lineage>
        <taxon>Eukaryota</taxon>
        <taxon>Metazoa</taxon>
        <taxon>Ecdysozoa</taxon>
        <taxon>Arthropoda</taxon>
        <taxon>Hexapoda</taxon>
        <taxon>Insecta</taxon>
        <taxon>Pterygota</taxon>
        <taxon>Neoptera</taxon>
        <taxon>Endopterygota</taxon>
        <taxon>Hymenoptera</taxon>
        <taxon>Apocrita</taxon>
        <taxon>Aculeata</taxon>
        <taxon>Vespoidea</taxon>
        <taxon>Vespidae</taxon>
        <taxon>Eumeninae</taxon>
        <taxon>Odynerus</taxon>
    </lineage>
</organism>
<protein>
    <recommendedName>
        <fullName evidence="1">Reverse transcriptase Ty1/copia-type domain-containing protein</fullName>
    </recommendedName>
</protein>
<sequence length="263" mass="30527">MVAIAAQYDMRIHQVDVTSAYLNGKLDEEILMEIPRHIEKPLDILIKTSDKVCLMRKALYGRKQAGRSWHRRLDDESKKFGVIPSSADPCVYYQGRGEEILLVLVYVDDILIASRDLGKINSFKNHLKTAFEIKDLNNIKCCLGIEFNRSDRAIQLHQQRYIEDLLDHFGMKDCKPVSTPLELGVKLQKECEDTGEDNKEFPFRELMGSLMYLAANSSLEFLFKWEADEFEDNIILSRIKKLAIAHVPAGWREWKIQRYTKDE</sequence>
<gene>
    <name evidence="2" type="ORF">KPH14_001397</name>
</gene>
<dbReference type="Proteomes" id="UP001258017">
    <property type="component" value="Unassembled WGS sequence"/>
</dbReference>
<dbReference type="Pfam" id="PF07727">
    <property type="entry name" value="RVT_2"/>
    <property type="match status" value="1"/>
</dbReference>
<dbReference type="SUPFAM" id="SSF56672">
    <property type="entry name" value="DNA/RNA polymerases"/>
    <property type="match status" value="1"/>
</dbReference>
<evidence type="ECO:0000259" key="1">
    <source>
        <dbReference type="Pfam" id="PF07727"/>
    </source>
</evidence>
<evidence type="ECO:0000313" key="3">
    <source>
        <dbReference type="Proteomes" id="UP001258017"/>
    </source>
</evidence>
<comment type="caution">
    <text evidence="2">The sequence shown here is derived from an EMBL/GenBank/DDBJ whole genome shotgun (WGS) entry which is preliminary data.</text>
</comment>